<feature type="domain" description="Beta-lactamase-related" evidence="1">
    <location>
        <begin position="36"/>
        <end position="392"/>
    </location>
</feature>
<protein>
    <submittedName>
        <fullName evidence="2">Beta-lactamase/D-alanine carboxypeptidase</fullName>
    </submittedName>
</protein>
<organism evidence="2 3">
    <name type="scientific">Nocardia cyriacigeorgica</name>
    <dbReference type="NCBI Taxonomy" id="135487"/>
    <lineage>
        <taxon>Bacteria</taxon>
        <taxon>Bacillati</taxon>
        <taxon>Actinomycetota</taxon>
        <taxon>Actinomycetes</taxon>
        <taxon>Mycobacteriales</taxon>
        <taxon>Nocardiaceae</taxon>
        <taxon>Nocardia</taxon>
    </lineage>
</organism>
<evidence type="ECO:0000313" key="2">
    <source>
        <dbReference type="EMBL" id="VFB01882.1"/>
    </source>
</evidence>
<sequence length="415" mass="44614">MPATGTGDAWAEDSVPPVSHMLIDDRFVPVATKFFAMVRRRRHGGAALAVYLDGEPVLDIWSGWAAPGRRWRGDTMALAYSTGKGVTATVAHRLIERGLLALDEPVATYWAEFAANGKDAITVREVLNHRAGLQRTRGLLDDPEGMLDHDALAAALAAAAPDPLRLRASGYHGLTFGTLVAEIAQRATGRPFPELVRTELAEPLGQADLWFGVPDHHRARIAPLSPRLHIARVPLDRLTGLTGSLRPLTSLREVIYDGWAEMSQTERPYTAMMPGWNGVFTARALAAMYGAIANDGRVGRRRLLQPETTRMIARMPANSRFDYVLGAPPHHALGYHRGIVGTTLTRHALGHYGIGGSGAMAMPGLGLSIAFVTNQLGNHAMSLGDARLPMLAAAAVRSARAARRLTPPELAAAAS</sequence>
<dbReference type="GO" id="GO:0004180">
    <property type="term" value="F:carboxypeptidase activity"/>
    <property type="evidence" value="ECO:0007669"/>
    <property type="project" value="UniProtKB-KW"/>
</dbReference>
<dbReference type="Proteomes" id="UP000290439">
    <property type="component" value="Chromosome"/>
</dbReference>
<gene>
    <name evidence="2" type="ORF">NCTC10797_05712</name>
</gene>
<keyword evidence="2" id="KW-0378">Hydrolase</keyword>
<dbReference type="InterPro" id="IPR001466">
    <property type="entry name" value="Beta-lactam-related"/>
</dbReference>
<evidence type="ECO:0000313" key="3">
    <source>
        <dbReference type="Proteomes" id="UP000290439"/>
    </source>
</evidence>
<dbReference type="InterPro" id="IPR052907">
    <property type="entry name" value="Beta-lactamase/esterase"/>
</dbReference>
<dbReference type="InterPro" id="IPR012338">
    <property type="entry name" value="Beta-lactam/transpept-like"/>
</dbReference>
<dbReference type="SUPFAM" id="SSF56601">
    <property type="entry name" value="beta-lactamase/transpeptidase-like"/>
    <property type="match status" value="1"/>
</dbReference>
<reference evidence="2 3" key="1">
    <citation type="submission" date="2019-02" db="EMBL/GenBank/DDBJ databases">
        <authorList>
            <consortium name="Pathogen Informatics"/>
        </authorList>
    </citation>
    <scope>NUCLEOTIDE SEQUENCE [LARGE SCALE GENOMIC DNA]</scope>
    <source>
        <strain evidence="2 3">3012STDY6756504</strain>
    </source>
</reference>
<keyword evidence="2" id="KW-0121">Carboxypeptidase</keyword>
<keyword evidence="2" id="KW-0645">Protease</keyword>
<dbReference type="AlphaFoldDB" id="A0A4U8W726"/>
<dbReference type="PANTHER" id="PTHR43319:SF3">
    <property type="entry name" value="BETA-LACTAMASE-RELATED DOMAIN-CONTAINING PROTEIN"/>
    <property type="match status" value="1"/>
</dbReference>
<dbReference type="EMBL" id="LR215973">
    <property type="protein sequence ID" value="VFB01882.1"/>
    <property type="molecule type" value="Genomic_DNA"/>
</dbReference>
<name>A0A4U8W726_9NOCA</name>
<dbReference type="PANTHER" id="PTHR43319">
    <property type="entry name" value="BETA-LACTAMASE-RELATED"/>
    <property type="match status" value="1"/>
</dbReference>
<dbReference type="Pfam" id="PF00144">
    <property type="entry name" value="Beta-lactamase"/>
    <property type="match status" value="1"/>
</dbReference>
<evidence type="ECO:0000259" key="1">
    <source>
        <dbReference type="Pfam" id="PF00144"/>
    </source>
</evidence>
<proteinExistence type="predicted"/>
<dbReference type="RefSeq" id="WP_130919217.1">
    <property type="nucleotide sequence ID" value="NZ_LR215973.1"/>
</dbReference>
<dbReference type="Gene3D" id="3.40.710.10">
    <property type="entry name" value="DD-peptidase/beta-lactamase superfamily"/>
    <property type="match status" value="1"/>
</dbReference>
<accession>A0A4U8W726</accession>